<proteinExistence type="predicted"/>
<evidence type="ECO:0000313" key="3">
    <source>
        <dbReference type="Proteomes" id="UP000064844"/>
    </source>
</evidence>
<dbReference type="Proteomes" id="UP000064844">
    <property type="component" value="Chromosome"/>
</dbReference>
<dbReference type="Gene3D" id="3.40.109.10">
    <property type="entry name" value="NADH Oxidase"/>
    <property type="match status" value="1"/>
</dbReference>
<evidence type="ECO:0000259" key="1">
    <source>
        <dbReference type="Pfam" id="PF00881"/>
    </source>
</evidence>
<reference evidence="2 3" key="1">
    <citation type="journal article" date="2015" name="Nat. Commun.">
        <title>Production of butyrate from lysine and the Amadori product fructoselysine by a human gut commensal.</title>
        <authorList>
            <person name="Bui T.P."/>
            <person name="Ritari J."/>
            <person name="Boeren S."/>
            <person name="de Waard P."/>
            <person name="Plugge C.M."/>
            <person name="de Vos W.M."/>
        </authorList>
    </citation>
    <scope>NUCLEOTIDE SEQUENCE [LARGE SCALE GENOMIC DNA]</scope>
    <source>
        <strain evidence="2 3">AF211</strain>
    </source>
</reference>
<dbReference type="InterPro" id="IPR000415">
    <property type="entry name" value="Nitroreductase-like"/>
</dbReference>
<dbReference type="GO" id="GO:0016491">
    <property type="term" value="F:oxidoreductase activity"/>
    <property type="evidence" value="ECO:0007669"/>
    <property type="project" value="InterPro"/>
</dbReference>
<protein>
    <submittedName>
        <fullName evidence="2">DPH nitroreductase</fullName>
    </submittedName>
</protein>
<gene>
    <name evidence="2" type="ORF">IB211_03167c</name>
</gene>
<accession>A0A0S2W876</accession>
<dbReference type="SUPFAM" id="SSF55469">
    <property type="entry name" value="FMN-dependent nitroreductase-like"/>
    <property type="match status" value="1"/>
</dbReference>
<sequence length="110" mass="12170">MEEAAALIVVCTDTRGVEGISHEFQVDGCAAAMENMLLAVHAMGLGGVWLGVCEGEENCCLVKARLKLPGYTKLIGMMAVGHPAKRPEWKDRFEPQKWFEEDWGNQLHPD</sequence>
<dbReference type="InterPro" id="IPR029479">
    <property type="entry name" value="Nitroreductase"/>
</dbReference>
<dbReference type="STRING" id="1297617.IB211_03167c"/>
<evidence type="ECO:0000313" key="2">
    <source>
        <dbReference type="EMBL" id="ALP95558.1"/>
    </source>
</evidence>
<dbReference type="AlphaFoldDB" id="A0A0S2W876"/>
<keyword evidence="3" id="KW-1185">Reference proteome</keyword>
<reference evidence="3" key="2">
    <citation type="submission" date="2015-04" db="EMBL/GenBank/DDBJ databases">
        <title>A butyrogenic pathway from the amino acid lysine in a human gut commensal.</title>
        <authorList>
            <person name="de Vos W.M."/>
            <person name="Bui N.T.P."/>
            <person name="Plugge C.M."/>
            <person name="Ritari J."/>
        </authorList>
    </citation>
    <scope>NUCLEOTIDE SEQUENCE [LARGE SCALE GENOMIC DNA]</scope>
    <source>
        <strain evidence="3">AF211</strain>
    </source>
</reference>
<name>A0A0S2W876_9FIRM</name>
<dbReference type="PANTHER" id="PTHR23026:SF123">
    <property type="entry name" value="NAD(P)H NITROREDUCTASE RV3131-RELATED"/>
    <property type="match status" value="1"/>
</dbReference>
<organism evidence="2 3">
    <name type="scientific">Intestinimonas butyriciproducens</name>
    <dbReference type="NCBI Taxonomy" id="1297617"/>
    <lineage>
        <taxon>Bacteria</taxon>
        <taxon>Bacillati</taxon>
        <taxon>Bacillota</taxon>
        <taxon>Clostridia</taxon>
        <taxon>Eubacteriales</taxon>
        <taxon>Intestinimonas</taxon>
    </lineage>
</organism>
<dbReference type="PANTHER" id="PTHR23026">
    <property type="entry name" value="NADPH NITROREDUCTASE"/>
    <property type="match status" value="1"/>
</dbReference>
<dbReference type="Pfam" id="PF00881">
    <property type="entry name" value="Nitroreductase"/>
    <property type="match status" value="1"/>
</dbReference>
<feature type="domain" description="Nitroreductase" evidence="1">
    <location>
        <begin position="1"/>
        <end position="82"/>
    </location>
</feature>
<dbReference type="InterPro" id="IPR050627">
    <property type="entry name" value="Nitroreductase/BluB"/>
</dbReference>
<dbReference type="EMBL" id="CP011307">
    <property type="protein sequence ID" value="ALP95558.1"/>
    <property type="molecule type" value="Genomic_DNA"/>
</dbReference>
<dbReference type="KEGG" id="ibu:IB211_03167c"/>